<dbReference type="GO" id="GO:0004423">
    <property type="term" value="F:iduronate-2-sulfatase activity"/>
    <property type="evidence" value="ECO:0007669"/>
    <property type="project" value="InterPro"/>
</dbReference>
<dbReference type="GO" id="GO:0005737">
    <property type="term" value="C:cytoplasm"/>
    <property type="evidence" value="ECO:0007669"/>
    <property type="project" value="TreeGrafter"/>
</dbReference>
<feature type="compositionally biased region" description="Basic and acidic residues" evidence="7">
    <location>
        <begin position="436"/>
        <end position="451"/>
    </location>
</feature>
<evidence type="ECO:0000256" key="4">
    <source>
        <dbReference type="ARBA" id="ARBA00022729"/>
    </source>
</evidence>
<dbReference type="GO" id="GO:0047753">
    <property type="term" value="F:choline-sulfatase activity"/>
    <property type="evidence" value="ECO:0007669"/>
    <property type="project" value="UniProtKB-EC"/>
</dbReference>
<dbReference type="EMBL" id="CP036279">
    <property type="protein sequence ID" value="QDU64840.1"/>
    <property type="molecule type" value="Genomic_DNA"/>
</dbReference>
<dbReference type="PANTHER" id="PTHR45953:SF1">
    <property type="entry name" value="IDURONATE 2-SULFATASE"/>
    <property type="match status" value="1"/>
</dbReference>
<gene>
    <name evidence="9" type="primary">betC_11</name>
    <name evidence="9" type="ORF">Pan216_57330</name>
</gene>
<dbReference type="EC" id="3.1.6.6" evidence="9"/>
<dbReference type="PANTHER" id="PTHR45953">
    <property type="entry name" value="IDURONATE 2-SULFATASE"/>
    <property type="match status" value="1"/>
</dbReference>
<comment type="cofactor">
    <cofactor evidence="1">
        <name>Ca(2+)</name>
        <dbReference type="ChEBI" id="CHEBI:29108"/>
    </cofactor>
</comment>
<name>A0A518BCY2_9BACT</name>
<dbReference type="KEGG" id="knv:Pan216_57330"/>
<evidence type="ECO:0000256" key="7">
    <source>
        <dbReference type="SAM" id="MobiDB-lite"/>
    </source>
</evidence>
<comment type="similarity">
    <text evidence="2">Belongs to the sulfatase family.</text>
</comment>
<evidence type="ECO:0000259" key="8">
    <source>
        <dbReference type="Pfam" id="PF00884"/>
    </source>
</evidence>
<dbReference type="SUPFAM" id="SSF53649">
    <property type="entry name" value="Alkaline phosphatase-like"/>
    <property type="match status" value="1"/>
</dbReference>
<dbReference type="GO" id="GO:0046872">
    <property type="term" value="F:metal ion binding"/>
    <property type="evidence" value="ECO:0007669"/>
    <property type="project" value="UniProtKB-KW"/>
</dbReference>
<feature type="compositionally biased region" description="Basic residues" evidence="7">
    <location>
        <begin position="454"/>
        <end position="466"/>
    </location>
</feature>
<keyword evidence="10" id="KW-1185">Reference proteome</keyword>
<proteinExistence type="inferred from homology"/>
<keyword evidence="4" id="KW-0732">Signal</keyword>
<evidence type="ECO:0000256" key="2">
    <source>
        <dbReference type="ARBA" id="ARBA00008779"/>
    </source>
</evidence>
<dbReference type="Gene3D" id="3.40.720.10">
    <property type="entry name" value="Alkaline Phosphatase, subunit A"/>
    <property type="match status" value="1"/>
</dbReference>
<evidence type="ECO:0000256" key="1">
    <source>
        <dbReference type="ARBA" id="ARBA00001913"/>
    </source>
</evidence>
<dbReference type="AlphaFoldDB" id="A0A518BCY2"/>
<organism evidence="9 10">
    <name type="scientific">Kolteria novifilia</name>
    <dbReference type="NCBI Taxonomy" id="2527975"/>
    <lineage>
        <taxon>Bacteria</taxon>
        <taxon>Pseudomonadati</taxon>
        <taxon>Planctomycetota</taxon>
        <taxon>Planctomycetia</taxon>
        <taxon>Kolteriales</taxon>
        <taxon>Kolteriaceae</taxon>
        <taxon>Kolteria</taxon>
    </lineage>
</organism>
<evidence type="ECO:0000256" key="6">
    <source>
        <dbReference type="ARBA" id="ARBA00022837"/>
    </source>
</evidence>
<evidence type="ECO:0000313" key="9">
    <source>
        <dbReference type="EMBL" id="QDU64840.1"/>
    </source>
</evidence>
<dbReference type="InterPro" id="IPR000917">
    <property type="entry name" value="Sulfatase_N"/>
</dbReference>
<reference evidence="9 10" key="1">
    <citation type="submission" date="2019-02" db="EMBL/GenBank/DDBJ databases">
        <title>Deep-cultivation of Planctomycetes and their phenomic and genomic characterization uncovers novel biology.</title>
        <authorList>
            <person name="Wiegand S."/>
            <person name="Jogler M."/>
            <person name="Boedeker C."/>
            <person name="Pinto D."/>
            <person name="Vollmers J."/>
            <person name="Rivas-Marin E."/>
            <person name="Kohn T."/>
            <person name="Peeters S.H."/>
            <person name="Heuer A."/>
            <person name="Rast P."/>
            <person name="Oberbeckmann S."/>
            <person name="Bunk B."/>
            <person name="Jeske O."/>
            <person name="Meyerdierks A."/>
            <person name="Storesund J.E."/>
            <person name="Kallscheuer N."/>
            <person name="Luecker S."/>
            <person name="Lage O.M."/>
            <person name="Pohl T."/>
            <person name="Merkel B.J."/>
            <person name="Hornburger P."/>
            <person name="Mueller R.-W."/>
            <person name="Bruemmer F."/>
            <person name="Labrenz M."/>
            <person name="Spormann A.M."/>
            <person name="Op den Camp H."/>
            <person name="Overmann J."/>
            <person name="Amann R."/>
            <person name="Jetten M.S.M."/>
            <person name="Mascher T."/>
            <person name="Medema M.H."/>
            <person name="Devos D.P."/>
            <person name="Kaster A.-K."/>
            <person name="Ovreas L."/>
            <person name="Rohde M."/>
            <person name="Galperin M.Y."/>
            <person name="Jogler C."/>
        </authorList>
    </citation>
    <scope>NUCLEOTIDE SEQUENCE [LARGE SCALE GENOMIC DNA]</scope>
    <source>
        <strain evidence="9 10">Pan216</strain>
    </source>
</reference>
<keyword evidence="5 9" id="KW-0378">Hydrolase</keyword>
<feature type="domain" description="Sulfatase N-terminal" evidence="8">
    <location>
        <begin position="25"/>
        <end position="357"/>
    </location>
</feature>
<dbReference type="Proteomes" id="UP000317093">
    <property type="component" value="Chromosome"/>
</dbReference>
<protein>
    <submittedName>
        <fullName evidence="9">Choline-sulfatase</fullName>
        <ecNumber evidence="9">3.1.6.6</ecNumber>
    </submittedName>
</protein>
<dbReference type="InterPro" id="IPR035874">
    <property type="entry name" value="IDS"/>
</dbReference>
<dbReference type="Pfam" id="PF00884">
    <property type="entry name" value="Sulfatase"/>
    <property type="match status" value="1"/>
</dbReference>
<accession>A0A518BCY2</accession>
<feature type="region of interest" description="Disordered" evidence="7">
    <location>
        <begin position="436"/>
        <end position="466"/>
    </location>
</feature>
<keyword evidence="6" id="KW-0106">Calcium</keyword>
<evidence type="ECO:0000313" key="10">
    <source>
        <dbReference type="Proteomes" id="UP000317093"/>
    </source>
</evidence>
<dbReference type="InterPro" id="IPR017850">
    <property type="entry name" value="Alkaline_phosphatase_core_sf"/>
</dbReference>
<keyword evidence="3" id="KW-0479">Metal-binding</keyword>
<evidence type="ECO:0000256" key="3">
    <source>
        <dbReference type="ARBA" id="ARBA00022723"/>
    </source>
</evidence>
<sequence>MVGMALLLGAHQRGFAAEQASSKHPNVLFLAVDDLNDWISALGGHPASRTPNIDRLIARGVLFTNAHCAAPACNPSRVALLTGLKPSTTGVYTNNSIWRKVLPDAVTLPQYFMAHGYWAEGIGKIFHGRFKDPESWNRYTSVGSFPKPATTPANGIKGTAHFDWGPVSESDAEMGDTKSVETAITFLESQPKEPYFLAVGIYRPHLPWYVPQEYFDKHPVEGIVLPEVKADDLKDIPAAGVKMARPQGDHRKVTKSENWHKAVQGYLASIAYTDAMVGRLVDALDASPKGKETIIVLWSDHGWHLGEKEHWRKFALWERATRVPLAFVVPGVTKPGERCSRPVNLVDVYPTLLEVCGLPPKKGLDGHSLVPLLENPEASWDHYSLTTHGRKNHAVRSERYRYIRYADGSEEFYDHQSDPNEWTNRASEKSLRPIIEEHALELPAKDAKDAPSVKGRKKAKEKKQKA</sequence>
<dbReference type="CDD" id="cd16030">
    <property type="entry name" value="iduronate-2-sulfatase"/>
    <property type="match status" value="1"/>
</dbReference>
<evidence type="ECO:0000256" key="5">
    <source>
        <dbReference type="ARBA" id="ARBA00022801"/>
    </source>
</evidence>